<keyword evidence="3" id="KW-0677">Repeat</keyword>
<dbReference type="SUPFAM" id="SSF117289">
    <property type="entry name" value="Nucleoporin domain"/>
    <property type="match status" value="1"/>
</dbReference>
<evidence type="ECO:0000256" key="1">
    <source>
        <dbReference type="ARBA" id="ARBA00022574"/>
    </source>
</evidence>
<organism evidence="7 8">
    <name type="scientific">Diatraea saccharalis</name>
    <name type="common">sugarcane borer</name>
    <dbReference type="NCBI Taxonomy" id="40085"/>
    <lineage>
        <taxon>Eukaryota</taxon>
        <taxon>Metazoa</taxon>
        <taxon>Ecdysozoa</taxon>
        <taxon>Arthropoda</taxon>
        <taxon>Hexapoda</taxon>
        <taxon>Insecta</taxon>
        <taxon>Pterygota</taxon>
        <taxon>Neoptera</taxon>
        <taxon>Endopterygota</taxon>
        <taxon>Lepidoptera</taxon>
        <taxon>Glossata</taxon>
        <taxon>Ditrysia</taxon>
        <taxon>Pyraloidea</taxon>
        <taxon>Crambidae</taxon>
        <taxon>Crambinae</taxon>
        <taxon>Diatraea</taxon>
    </lineage>
</organism>
<keyword evidence="8" id="KW-1185">Reference proteome</keyword>
<dbReference type="Proteomes" id="UP001153714">
    <property type="component" value="Chromosome 18"/>
</dbReference>
<gene>
    <name evidence="7" type="ORF">DIATSA_LOCUS5552</name>
</gene>
<keyword evidence="2" id="KW-0132">Cell division</keyword>
<reference evidence="7" key="1">
    <citation type="submission" date="2021-12" db="EMBL/GenBank/DDBJ databases">
        <authorList>
            <person name="King R."/>
        </authorList>
    </citation>
    <scope>NUCLEOTIDE SEQUENCE</scope>
</reference>
<evidence type="ECO:0000313" key="7">
    <source>
        <dbReference type="EMBL" id="CAG9787690.1"/>
    </source>
</evidence>
<dbReference type="GO" id="GO:0005680">
    <property type="term" value="C:anaphase-promoting complex"/>
    <property type="evidence" value="ECO:0007669"/>
    <property type="project" value="TreeGrafter"/>
</dbReference>
<accession>A0A9N9WB51</accession>
<sequence length="314" mass="34611">MSQFNYLNDLKSLATLDGPITRGPLQRWVKKSNNENHNPSMSTSFKNISNVNISTCNQSMQKMSISANQSCNNSVLSSNKTPNRNDNKKGKKTPSKNRTPGRSTTPTPNKASKTPNKADRFIPSRTNSNYDLCHYMMSRDDDKGEDVVAQTAAGEAIGRALSDAEPGRLLQYTCKAPAAPEGYQNRLRVVYSQAKVPSSVKNTTRYIPQAPDRILDAPDILDDYYLNLVDWSASNILAVALGSSVYLWNAGTGQIEQLLTLEGSETVCSVQWVQGGGSHLAVGTSSATVELWDCEKIKRLRVRTLIHHCHQLYG</sequence>
<feature type="compositionally biased region" description="Polar residues" evidence="6">
    <location>
        <begin position="96"/>
        <end position="115"/>
    </location>
</feature>
<dbReference type="GO" id="GO:1905786">
    <property type="term" value="P:positive regulation of anaphase-promoting complex-dependent catabolic process"/>
    <property type="evidence" value="ECO:0007669"/>
    <property type="project" value="TreeGrafter"/>
</dbReference>
<evidence type="ECO:0000256" key="2">
    <source>
        <dbReference type="ARBA" id="ARBA00022618"/>
    </source>
</evidence>
<keyword evidence="1" id="KW-0853">WD repeat</keyword>
<dbReference type="EMBL" id="OU893349">
    <property type="protein sequence ID" value="CAG9787690.1"/>
    <property type="molecule type" value="Genomic_DNA"/>
</dbReference>
<evidence type="ECO:0000313" key="8">
    <source>
        <dbReference type="Proteomes" id="UP001153714"/>
    </source>
</evidence>
<dbReference type="PANTHER" id="PTHR19918:SF8">
    <property type="entry name" value="FI02843P"/>
    <property type="match status" value="1"/>
</dbReference>
<dbReference type="OrthoDB" id="10263272at2759"/>
<dbReference type="Gene3D" id="2.130.10.10">
    <property type="entry name" value="YVTN repeat-like/Quinoprotein amine dehydrogenase"/>
    <property type="match status" value="1"/>
</dbReference>
<evidence type="ECO:0000256" key="4">
    <source>
        <dbReference type="ARBA" id="ARBA00022776"/>
    </source>
</evidence>
<protein>
    <submittedName>
        <fullName evidence="7">Uncharacterized protein</fullName>
    </submittedName>
</protein>
<dbReference type="InterPro" id="IPR033010">
    <property type="entry name" value="Cdc20/Fizzy"/>
</dbReference>
<evidence type="ECO:0000256" key="5">
    <source>
        <dbReference type="ARBA" id="ARBA00023306"/>
    </source>
</evidence>
<feature type="region of interest" description="Disordered" evidence="6">
    <location>
        <begin position="65"/>
        <end position="125"/>
    </location>
</feature>
<dbReference type="PANTHER" id="PTHR19918">
    <property type="entry name" value="CELL DIVISION CYCLE 20 CDC20 FIZZY -RELATED"/>
    <property type="match status" value="1"/>
</dbReference>
<evidence type="ECO:0000256" key="3">
    <source>
        <dbReference type="ARBA" id="ARBA00022737"/>
    </source>
</evidence>
<dbReference type="GO" id="GO:0051301">
    <property type="term" value="P:cell division"/>
    <property type="evidence" value="ECO:0007669"/>
    <property type="project" value="UniProtKB-KW"/>
</dbReference>
<keyword evidence="4" id="KW-0498">Mitosis</keyword>
<evidence type="ECO:0000256" key="6">
    <source>
        <dbReference type="SAM" id="MobiDB-lite"/>
    </source>
</evidence>
<dbReference type="InterPro" id="IPR015943">
    <property type="entry name" value="WD40/YVTN_repeat-like_dom_sf"/>
</dbReference>
<dbReference type="AlphaFoldDB" id="A0A9N9WB51"/>
<keyword evidence="5" id="KW-0131">Cell cycle</keyword>
<dbReference type="GO" id="GO:0010997">
    <property type="term" value="F:anaphase-promoting complex binding"/>
    <property type="evidence" value="ECO:0007669"/>
    <property type="project" value="InterPro"/>
</dbReference>
<reference evidence="7" key="2">
    <citation type="submission" date="2022-10" db="EMBL/GenBank/DDBJ databases">
        <authorList>
            <consortium name="ENA_rothamsted_submissions"/>
            <consortium name="culmorum"/>
            <person name="King R."/>
        </authorList>
    </citation>
    <scope>NUCLEOTIDE SEQUENCE</scope>
</reference>
<feature type="compositionally biased region" description="Polar residues" evidence="6">
    <location>
        <begin position="65"/>
        <end position="82"/>
    </location>
</feature>
<proteinExistence type="predicted"/>
<dbReference type="GO" id="GO:1990757">
    <property type="term" value="F:ubiquitin ligase activator activity"/>
    <property type="evidence" value="ECO:0007669"/>
    <property type="project" value="TreeGrafter"/>
</dbReference>
<dbReference type="GO" id="GO:0031145">
    <property type="term" value="P:anaphase-promoting complex-dependent catabolic process"/>
    <property type="evidence" value="ECO:0007669"/>
    <property type="project" value="TreeGrafter"/>
</dbReference>
<name>A0A9N9WB51_9NEOP</name>